<dbReference type="STRING" id="168276.SAMN05444580_101128"/>
<keyword evidence="1" id="KW-0812">Transmembrane</keyword>
<dbReference type="RefSeq" id="WP_245709088.1">
    <property type="nucleotide sequence ID" value="NZ_FNAB01000001.1"/>
</dbReference>
<dbReference type="Proteomes" id="UP000199417">
    <property type="component" value="Unassembled WGS sequence"/>
</dbReference>
<evidence type="ECO:0000313" key="3">
    <source>
        <dbReference type="Proteomes" id="UP000199417"/>
    </source>
</evidence>
<keyword evidence="1" id="KW-0472">Membrane</keyword>
<proteinExistence type="predicted"/>
<protein>
    <submittedName>
        <fullName evidence="2">Uncharacterized protein</fullName>
    </submittedName>
</protein>
<organism evidence="2 3">
    <name type="scientific">Rhodococcus tukisamuensis</name>
    <dbReference type="NCBI Taxonomy" id="168276"/>
    <lineage>
        <taxon>Bacteria</taxon>
        <taxon>Bacillati</taxon>
        <taxon>Actinomycetota</taxon>
        <taxon>Actinomycetes</taxon>
        <taxon>Mycobacteriales</taxon>
        <taxon>Nocardiaceae</taxon>
        <taxon>Rhodococcus</taxon>
    </lineage>
</organism>
<sequence>MVSSYSYRLLQIALVVFGAVMLLLYPLAVVWPTGWAWHLGAPYQSDYFMMIVGLYATLGIFLWNAARRPEANISLIWFTVCSSVVHAATMAVQSFGSGDHMGHLWGDVLGLLLVAIVLSALVVSSGLKQLPPTAVRTPWPVVSPEVPDDGRL</sequence>
<dbReference type="AlphaFoldDB" id="A0A1G6MC12"/>
<evidence type="ECO:0000256" key="1">
    <source>
        <dbReference type="SAM" id="Phobius"/>
    </source>
</evidence>
<reference evidence="2 3" key="1">
    <citation type="submission" date="2016-10" db="EMBL/GenBank/DDBJ databases">
        <authorList>
            <person name="de Groot N.N."/>
        </authorList>
    </citation>
    <scope>NUCLEOTIDE SEQUENCE [LARGE SCALE GENOMIC DNA]</scope>
    <source>
        <strain evidence="2 3">JCM 11308</strain>
    </source>
</reference>
<accession>A0A1G6MC12</accession>
<feature type="transmembrane region" description="Helical" evidence="1">
    <location>
        <begin position="47"/>
        <end position="63"/>
    </location>
</feature>
<keyword evidence="3" id="KW-1185">Reference proteome</keyword>
<gene>
    <name evidence="2" type="ORF">SAMN05444580_101128</name>
</gene>
<evidence type="ECO:0000313" key="2">
    <source>
        <dbReference type="EMBL" id="SDC53148.1"/>
    </source>
</evidence>
<keyword evidence="1" id="KW-1133">Transmembrane helix</keyword>
<feature type="transmembrane region" description="Helical" evidence="1">
    <location>
        <begin position="75"/>
        <end position="96"/>
    </location>
</feature>
<dbReference type="InterPro" id="IPR046572">
    <property type="entry name" value="DUF6632"/>
</dbReference>
<feature type="transmembrane region" description="Helical" evidence="1">
    <location>
        <begin position="12"/>
        <end position="35"/>
    </location>
</feature>
<dbReference type="Pfam" id="PF20337">
    <property type="entry name" value="DUF6632"/>
    <property type="match status" value="1"/>
</dbReference>
<feature type="transmembrane region" description="Helical" evidence="1">
    <location>
        <begin position="108"/>
        <end position="127"/>
    </location>
</feature>
<name>A0A1G6MC12_9NOCA</name>
<dbReference type="EMBL" id="FNAB01000001">
    <property type="protein sequence ID" value="SDC53148.1"/>
    <property type="molecule type" value="Genomic_DNA"/>
</dbReference>